<dbReference type="GeneID" id="94292814"/>
<feature type="region of interest" description="Disordered" evidence="10">
    <location>
        <begin position="496"/>
        <end position="533"/>
    </location>
</feature>
<name>A0A836IU62_9TRYP</name>
<keyword evidence="13" id="KW-1185">Reference proteome</keyword>
<evidence type="ECO:0000256" key="5">
    <source>
        <dbReference type="ARBA" id="ARBA00022777"/>
    </source>
</evidence>
<dbReference type="PROSITE" id="PS00107">
    <property type="entry name" value="PROTEIN_KINASE_ATP"/>
    <property type="match status" value="1"/>
</dbReference>
<dbReference type="PANTHER" id="PTHR44899">
    <property type="entry name" value="CAMK FAMILY PROTEIN KINASE"/>
    <property type="match status" value="1"/>
</dbReference>
<evidence type="ECO:0000256" key="3">
    <source>
        <dbReference type="ARBA" id="ARBA00022679"/>
    </source>
</evidence>
<feature type="region of interest" description="Disordered" evidence="10">
    <location>
        <begin position="316"/>
        <end position="348"/>
    </location>
</feature>
<sequence>MDKYTKVKLIGKGNMGTCTLARNNEDGKYYVIKQVDLTRMSKKDRQQSLNEARVLSSLRHPNIINYVDSFLARKSDNLCIVMEYAESGDVSTRLKKSCGVSVPEGQVLDWFIQLVLSLDYVHQRKILHRDVKTQNIFLTRENLIKLGDFGISRTLANTYDQAQTFVGTPYYLSPELILEQPYDHRSDVWALGVVLYELLTLKHPFNAKDMKGLLQRILAVQYDPIPTLYSAELRGIVARMLVREPAGRIKLEDILQLPIVRNRINEWLEQDDTVPQHYVRSLCKHHLLPAIIDGVPAMPSARSAARAAAAMAHEEYRNASETTSGPTHTNAGAHGDAGTHPLVTPNESYPISSTAAQAVAAACALSADNGSSDRRRPVIPSLKPHNVLPQVAVMPPQLGAPPLPSLCQRAQSNGKSHISSPPLNSIFSTPNPMRSAALPVYRQQSEPLCPPAPLPLPSQRNGGCARPFGRPYARPYVAHPFPSPSPGYLFMANPRRNPSDMRRQPTSRPPALHLNPLYNPPRQMPSGYRSLAAPLPTQSDIKAMLHRAAAERARRRQEFA</sequence>
<dbReference type="Gene3D" id="1.10.510.10">
    <property type="entry name" value="Transferase(Phosphotransferase) domain 1"/>
    <property type="match status" value="1"/>
</dbReference>
<evidence type="ECO:0000259" key="11">
    <source>
        <dbReference type="PROSITE" id="PS50011"/>
    </source>
</evidence>
<comment type="caution">
    <text evidence="12">The sequence shown here is derived from an EMBL/GenBank/DDBJ whole genome shotgun (WGS) entry which is preliminary data.</text>
</comment>
<dbReference type="Proteomes" id="UP000674318">
    <property type="component" value="Unassembled WGS sequence"/>
</dbReference>
<keyword evidence="2" id="KW-0723">Serine/threonine-protein kinase</keyword>
<feature type="compositionally biased region" description="Polar residues" evidence="10">
    <location>
        <begin position="319"/>
        <end position="330"/>
    </location>
</feature>
<dbReference type="InterPro" id="IPR051131">
    <property type="entry name" value="NEK_Ser/Thr_kinase_NIMA"/>
</dbReference>
<dbReference type="FunFam" id="1.10.510.10:FF:001301">
    <property type="entry name" value="NIMA-related kinase 4"/>
    <property type="match status" value="1"/>
</dbReference>
<dbReference type="FunFam" id="3.30.200.20:FF:000631">
    <property type="entry name" value="Serine/threonine-protein kinase NEK"/>
    <property type="match status" value="1"/>
</dbReference>
<dbReference type="InterPro" id="IPR017441">
    <property type="entry name" value="Protein_kinase_ATP_BS"/>
</dbReference>
<evidence type="ECO:0000256" key="8">
    <source>
        <dbReference type="ARBA" id="ARBA00048679"/>
    </source>
</evidence>
<reference evidence="12 13" key="1">
    <citation type="submission" date="2021-02" db="EMBL/GenBank/DDBJ databases">
        <title>Porcisia hertigi Genome sequencing and assembly.</title>
        <authorList>
            <person name="Almutairi H."/>
            <person name="Gatherer D."/>
        </authorList>
    </citation>
    <scope>NUCLEOTIDE SEQUENCE [LARGE SCALE GENOMIC DNA]</scope>
    <source>
        <strain evidence="12 13">C119</strain>
    </source>
</reference>
<evidence type="ECO:0000313" key="13">
    <source>
        <dbReference type="Proteomes" id="UP000674318"/>
    </source>
</evidence>
<evidence type="ECO:0000256" key="2">
    <source>
        <dbReference type="ARBA" id="ARBA00022527"/>
    </source>
</evidence>
<keyword evidence="3" id="KW-0808">Transferase</keyword>
<dbReference type="PROSITE" id="PS00108">
    <property type="entry name" value="PROTEIN_KINASE_ST"/>
    <property type="match status" value="1"/>
</dbReference>
<dbReference type="InterPro" id="IPR011009">
    <property type="entry name" value="Kinase-like_dom_sf"/>
</dbReference>
<dbReference type="AlphaFoldDB" id="A0A836IU62"/>
<dbReference type="KEGG" id="phet:94292814"/>
<proteinExistence type="predicted"/>
<gene>
    <name evidence="12" type="ORF">JKF63_06789</name>
</gene>
<dbReference type="InterPro" id="IPR008271">
    <property type="entry name" value="Ser/Thr_kinase_AS"/>
</dbReference>
<dbReference type="OrthoDB" id="248923at2759"/>
<comment type="catalytic activity">
    <reaction evidence="7">
        <text>L-threonyl-[protein] + ATP = O-phospho-L-threonyl-[protein] + ADP + H(+)</text>
        <dbReference type="Rhea" id="RHEA:46608"/>
        <dbReference type="Rhea" id="RHEA-COMP:11060"/>
        <dbReference type="Rhea" id="RHEA-COMP:11605"/>
        <dbReference type="ChEBI" id="CHEBI:15378"/>
        <dbReference type="ChEBI" id="CHEBI:30013"/>
        <dbReference type="ChEBI" id="CHEBI:30616"/>
        <dbReference type="ChEBI" id="CHEBI:61977"/>
        <dbReference type="ChEBI" id="CHEBI:456216"/>
        <dbReference type="EC" id="2.7.11.1"/>
    </reaction>
</comment>
<dbReference type="Gene3D" id="3.30.200.20">
    <property type="entry name" value="Phosphorylase Kinase, domain 1"/>
    <property type="match status" value="1"/>
</dbReference>
<organism evidence="12 13">
    <name type="scientific">Porcisia hertigi</name>
    <dbReference type="NCBI Taxonomy" id="2761500"/>
    <lineage>
        <taxon>Eukaryota</taxon>
        <taxon>Discoba</taxon>
        <taxon>Euglenozoa</taxon>
        <taxon>Kinetoplastea</taxon>
        <taxon>Metakinetoplastina</taxon>
        <taxon>Trypanosomatida</taxon>
        <taxon>Trypanosomatidae</taxon>
        <taxon>Leishmaniinae</taxon>
        <taxon>Porcisia</taxon>
    </lineage>
</organism>
<dbReference type="PROSITE" id="PS50011">
    <property type="entry name" value="PROTEIN_KINASE_DOM"/>
    <property type="match status" value="1"/>
</dbReference>
<dbReference type="EMBL" id="JAFJZO010000014">
    <property type="protein sequence ID" value="KAG5509478.1"/>
    <property type="molecule type" value="Genomic_DNA"/>
</dbReference>
<dbReference type="SUPFAM" id="SSF56112">
    <property type="entry name" value="Protein kinase-like (PK-like)"/>
    <property type="match status" value="1"/>
</dbReference>
<evidence type="ECO:0000256" key="7">
    <source>
        <dbReference type="ARBA" id="ARBA00047899"/>
    </source>
</evidence>
<keyword evidence="4 9" id="KW-0547">Nucleotide-binding</keyword>
<dbReference type="SMART" id="SM00220">
    <property type="entry name" value="S_TKc"/>
    <property type="match status" value="1"/>
</dbReference>
<protein>
    <recommendedName>
        <fullName evidence="1">non-specific serine/threonine protein kinase</fullName>
        <ecNumber evidence="1">2.7.11.1</ecNumber>
    </recommendedName>
</protein>
<dbReference type="Pfam" id="PF00069">
    <property type="entry name" value="Pkinase"/>
    <property type="match status" value="1"/>
</dbReference>
<dbReference type="GO" id="GO:0005524">
    <property type="term" value="F:ATP binding"/>
    <property type="evidence" value="ECO:0007669"/>
    <property type="project" value="UniProtKB-UniRule"/>
</dbReference>
<dbReference type="PANTHER" id="PTHR44899:SF3">
    <property type="entry name" value="SERINE_THREONINE-PROTEIN KINASE NEK1"/>
    <property type="match status" value="1"/>
</dbReference>
<comment type="catalytic activity">
    <reaction evidence="8">
        <text>L-seryl-[protein] + ATP = O-phospho-L-seryl-[protein] + ADP + H(+)</text>
        <dbReference type="Rhea" id="RHEA:17989"/>
        <dbReference type="Rhea" id="RHEA-COMP:9863"/>
        <dbReference type="Rhea" id="RHEA-COMP:11604"/>
        <dbReference type="ChEBI" id="CHEBI:15378"/>
        <dbReference type="ChEBI" id="CHEBI:29999"/>
        <dbReference type="ChEBI" id="CHEBI:30616"/>
        <dbReference type="ChEBI" id="CHEBI:83421"/>
        <dbReference type="ChEBI" id="CHEBI:456216"/>
        <dbReference type="EC" id="2.7.11.1"/>
    </reaction>
</comment>
<dbReference type="RefSeq" id="XP_067758630.1">
    <property type="nucleotide sequence ID" value="XM_067902737.1"/>
</dbReference>
<dbReference type="GO" id="GO:0004674">
    <property type="term" value="F:protein serine/threonine kinase activity"/>
    <property type="evidence" value="ECO:0007669"/>
    <property type="project" value="UniProtKB-KW"/>
</dbReference>
<evidence type="ECO:0000256" key="9">
    <source>
        <dbReference type="PROSITE-ProRule" id="PRU10141"/>
    </source>
</evidence>
<feature type="binding site" evidence="9">
    <location>
        <position position="33"/>
    </location>
    <ligand>
        <name>ATP</name>
        <dbReference type="ChEBI" id="CHEBI:30616"/>
    </ligand>
</feature>
<keyword evidence="6 9" id="KW-0067">ATP-binding</keyword>
<evidence type="ECO:0000256" key="6">
    <source>
        <dbReference type="ARBA" id="ARBA00022840"/>
    </source>
</evidence>
<evidence type="ECO:0000313" key="12">
    <source>
        <dbReference type="EMBL" id="KAG5509478.1"/>
    </source>
</evidence>
<keyword evidence="5" id="KW-0418">Kinase</keyword>
<dbReference type="InterPro" id="IPR000719">
    <property type="entry name" value="Prot_kinase_dom"/>
</dbReference>
<feature type="domain" description="Protein kinase" evidence="11">
    <location>
        <begin position="4"/>
        <end position="268"/>
    </location>
</feature>
<evidence type="ECO:0000256" key="1">
    <source>
        <dbReference type="ARBA" id="ARBA00012513"/>
    </source>
</evidence>
<evidence type="ECO:0000256" key="4">
    <source>
        <dbReference type="ARBA" id="ARBA00022741"/>
    </source>
</evidence>
<accession>A0A836IU62</accession>
<dbReference type="CDD" id="cd08215">
    <property type="entry name" value="STKc_Nek"/>
    <property type="match status" value="1"/>
</dbReference>
<evidence type="ECO:0000256" key="10">
    <source>
        <dbReference type="SAM" id="MobiDB-lite"/>
    </source>
</evidence>
<dbReference type="EC" id="2.7.11.1" evidence="1"/>